<dbReference type="Pfam" id="PF00326">
    <property type="entry name" value="Peptidase_S9"/>
    <property type="match status" value="1"/>
</dbReference>
<dbReference type="OrthoDB" id="262125at2"/>
<dbReference type="Gene3D" id="3.40.50.1820">
    <property type="entry name" value="alpha/beta hydrolase"/>
    <property type="match status" value="1"/>
</dbReference>
<name>A0A3N7HV68_9BURK</name>
<dbReference type="FunFam" id="3.40.50.1820:FF:000028">
    <property type="entry name" value="S9 family peptidase"/>
    <property type="match status" value="1"/>
</dbReference>
<dbReference type="Proteomes" id="UP000267464">
    <property type="component" value="Unassembled WGS sequence"/>
</dbReference>
<dbReference type="AlphaFoldDB" id="A0A3N7HV68"/>
<comment type="similarity">
    <text evidence="1">Belongs to the peptidase S9C family.</text>
</comment>
<comment type="caution">
    <text evidence="7">The sequence shown here is derived from an EMBL/GenBank/DDBJ whole genome shotgun (WGS) entry which is preliminary data.</text>
</comment>
<dbReference type="SUPFAM" id="SSF53474">
    <property type="entry name" value="alpha/beta-Hydrolases"/>
    <property type="match status" value="1"/>
</dbReference>
<evidence type="ECO:0000256" key="2">
    <source>
        <dbReference type="ARBA" id="ARBA00022670"/>
    </source>
</evidence>
<dbReference type="SUPFAM" id="SSF82171">
    <property type="entry name" value="DPP6 N-terminal domain-like"/>
    <property type="match status" value="1"/>
</dbReference>
<keyword evidence="4" id="KW-0378">Hydrolase</keyword>
<reference evidence="7 8" key="1">
    <citation type="submission" date="2018-08" db="EMBL/GenBank/DDBJ databases">
        <authorList>
            <person name="Khan S.A."/>
            <person name="Jeon C.O."/>
            <person name="Chun B.H."/>
            <person name="Jeong S.E."/>
        </authorList>
    </citation>
    <scope>NUCLEOTIDE SEQUENCE [LARGE SCALE GENOMIC DNA]</scope>
    <source>
        <strain evidence="7 8">S-16</strain>
    </source>
</reference>
<dbReference type="PANTHER" id="PTHR42776:SF13">
    <property type="entry name" value="DIPEPTIDYL-PEPTIDASE 5"/>
    <property type="match status" value="1"/>
</dbReference>
<feature type="domain" description="Peptidase S9 prolyl oligopeptidase catalytic" evidence="6">
    <location>
        <begin position="454"/>
        <end position="659"/>
    </location>
</feature>
<dbReference type="Gene3D" id="2.120.10.60">
    <property type="entry name" value="Tricorn protease N-terminal domain"/>
    <property type="match status" value="1"/>
</dbReference>
<dbReference type="Pfam" id="PF07676">
    <property type="entry name" value="PD40"/>
    <property type="match status" value="1"/>
</dbReference>
<accession>A0A3N7HV68</accession>
<protein>
    <submittedName>
        <fullName evidence="7">S9 family peptidase</fullName>
    </submittedName>
</protein>
<dbReference type="GO" id="GO:0004252">
    <property type="term" value="F:serine-type endopeptidase activity"/>
    <property type="evidence" value="ECO:0007669"/>
    <property type="project" value="TreeGrafter"/>
</dbReference>
<sequence length="660" mass="74448">MAKKKLLTVDDLWQIERVGGVSLSPDGAQAVCAVTRYDMDTNKGASSLWLLSTFGGKPRRLTSCGEKDGAAQWSPTGERIAFVARREQEGSKDETPQLYVIAADGGEAQRVGSVATGIDAFKWFPDGKRIAFISWVWPGLKGSKAQAKAHKEFTERKETAYVTSEGQYRHWDRNLPMGRVPHLHVMDVSTGRVRDLFEGTDFELPRADPDAHGFDVSPDGGRIVFAFDPQKEKQNTHNKALAELHLRSGKFTTLASDDDWDFEAPRYSPNGGTIAFTACHRGLKHTMPEWLATVQPGEAWQVVSQDWDHQVHAPLKWAKDGESVYFTAEERARHHLWRFSLATRKAEIAVQGGWVQGFDVAGDVVLSAADAMNHPVRITVRQGAHEPRRIESFNDEFLAGFRTAEVEDVSVKGGQGDLVQMWVVYPPGFDRKKKYPVLHSIHGGPHAASGDTFHYRWNNQVFAAQGYVVACVNYHGSSGFGYQFLDSITHRWGELELQDVEAGTDWLLKQSWCDRKRVYATGGSYGGYMVAWMNGHVPEGRYNAYICHAGCFDWVAMFSDDAYAWHAQELGANYWDDPVKVHSQSPHAFARAMQTPTLVIHGALDYRVPDQQGLAYYNTLKAKGVEAKLIWFPDENHWILKPRNSRLWYREFFDWLKAHR</sequence>
<proteinExistence type="inferred from homology"/>
<keyword evidence="3" id="KW-0732">Signal</keyword>
<keyword evidence="8" id="KW-1185">Reference proteome</keyword>
<evidence type="ECO:0000256" key="5">
    <source>
        <dbReference type="ARBA" id="ARBA00022825"/>
    </source>
</evidence>
<evidence type="ECO:0000256" key="4">
    <source>
        <dbReference type="ARBA" id="ARBA00022801"/>
    </source>
</evidence>
<dbReference type="GO" id="GO:0006508">
    <property type="term" value="P:proteolysis"/>
    <property type="evidence" value="ECO:0007669"/>
    <property type="project" value="UniProtKB-KW"/>
</dbReference>
<evidence type="ECO:0000256" key="3">
    <source>
        <dbReference type="ARBA" id="ARBA00022729"/>
    </source>
</evidence>
<dbReference type="PANTHER" id="PTHR42776">
    <property type="entry name" value="SERINE PEPTIDASE S9 FAMILY MEMBER"/>
    <property type="match status" value="1"/>
</dbReference>
<organism evidence="7 8">
    <name type="scientific">Piscinibacter terrae</name>
    <dbReference type="NCBI Taxonomy" id="2496871"/>
    <lineage>
        <taxon>Bacteria</taxon>
        <taxon>Pseudomonadati</taxon>
        <taxon>Pseudomonadota</taxon>
        <taxon>Betaproteobacteria</taxon>
        <taxon>Burkholderiales</taxon>
        <taxon>Sphaerotilaceae</taxon>
        <taxon>Piscinibacter</taxon>
    </lineage>
</organism>
<dbReference type="InterPro" id="IPR011042">
    <property type="entry name" value="6-blade_b-propeller_TolB-like"/>
</dbReference>
<gene>
    <name evidence="7" type="ORF">DZC73_04345</name>
</gene>
<keyword evidence="5" id="KW-0720">Serine protease</keyword>
<dbReference type="EMBL" id="QUSW01000001">
    <property type="protein sequence ID" value="RQP26268.1"/>
    <property type="molecule type" value="Genomic_DNA"/>
</dbReference>
<evidence type="ECO:0000313" key="8">
    <source>
        <dbReference type="Proteomes" id="UP000267464"/>
    </source>
</evidence>
<dbReference type="InterPro" id="IPR011659">
    <property type="entry name" value="WD40"/>
</dbReference>
<reference evidence="7 8" key="2">
    <citation type="submission" date="2018-12" db="EMBL/GenBank/DDBJ databases">
        <title>Rhizobacter gummiphilus sp. nov., a rubber-degrading bacterium isolated from the soil of a botanical garden in Japan.</title>
        <authorList>
            <person name="Shunsuke S.S."/>
        </authorList>
    </citation>
    <scope>NUCLEOTIDE SEQUENCE [LARGE SCALE GENOMIC DNA]</scope>
    <source>
        <strain evidence="7 8">S-16</strain>
    </source>
</reference>
<evidence type="ECO:0000259" key="6">
    <source>
        <dbReference type="Pfam" id="PF00326"/>
    </source>
</evidence>
<evidence type="ECO:0000313" key="7">
    <source>
        <dbReference type="EMBL" id="RQP26268.1"/>
    </source>
</evidence>
<dbReference type="InterPro" id="IPR001375">
    <property type="entry name" value="Peptidase_S9_cat"/>
</dbReference>
<dbReference type="InterPro" id="IPR029058">
    <property type="entry name" value="AB_hydrolase_fold"/>
</dbReference>
<dbReference type="Gene3D" id="2.120.10.30">
    <property type="entry name" value="TolB, C-terminal domain"/>
    <property type="match status" value="1"/>
</dbReference>
<evidence type="ECO:0000256" key="1">
    <source>
        <dbReference type="ARBA" id="ARBA00010040"/>
    </source>
</evidence>
<keyword evidence="2" id="KW-0645">Protease</keyword>
<dbReference type="RefSeq" id="WP_124538944.1">
    <property type="nucleotide sequence ID" value="NZ_QUSW01000001.1"/>
</dbReference>